<dbReference type="AlphaFoldDB" id="K2MXC6"/>
<protein>
    <submittedName>
        <fullName evidence="2">Uncharacterized protein</fullName>
    </submittedName>
</protein>
<dbReference type="STRING" id="721133.SAMN05216176_1255"/>
<proteinExistence type="predicted"/>
<evidence type="ECO:0000256" key="1">
    <source>
        <dbReference type="SAM" id="MobiDB-lite"/>
    </source>
</evidence>
<evidence type="ECO:0000313" key="2">
    <source>
        <dbReference type="EMBL" id="EKF39908.1"/>
    </source>
</evidence>
<sequence length="86" mass="8953">MQIKPLRSMVGSYGKIRKGIEATVDDHIAQQLVRRGVAVPVQTGEGAKQASARPSKDARHGGRTGGGKQSSSLPGGQASKASRSTR</sequence>
<comment type="caution">
    <text evidence="2">The sequence shown here is derived from an EMBL/GenBank/DDBJ whole genome shotgun (WGS) entry which is preliminary data.</text>
</comment>
<feature type="region of interest" description="Disordered" evidence="1">
    <location>
        <begin position="39"/>
        <end position="86"/>
    </location>
</feature>
<dbReference type="Proteomes" id="UP000007374">
    <property type="component" value="Unassembled WGS sequence"/>
</dbReference>
<accession>K2MXC6</accession>
<dbReference type="EMBL" id="AMSI01000034">
    <property type="protein sequence ID" value="EKF39908.1"/>
    <property type="molecule type" value="Genomic_DNA"/>
</dbReference>
<organism evidence="2 3">
    <name type="scientific">Nitratireductor indicus C115</name>
    <dbReference type="NCBI Taxonomy" id="1231190"/>
    <lineage>
        <taxon>Bacteria</taxon>
        <taxon>Pseudomonadati</taxon>
        <taxon>Pseudomonadota</taxon>
        <taxon>Alphaproteobacteria</taxon>
        <taxon>Hyphomicrobiales</taxon>
        <taxon>Phyllobacteriaceae</taxon>
        <taxon>Nitratireductor</taxon>
    </lineage>
</organism>
<evidence type="ECO:0000313" key="3">
    <source>
        <dbReference type="Proteomes" id="UP000007374"/>
    </source>
</evidence>
<gene>
    <name evidence="2" type="ORF">NA8A_23489</name>
</gene>
<feature type="compositionally biased region" description="Polar residues" evidence="1">
    <location>
        <begin position="69"/>
        <end position="86"/>
    </location>
</feature>
<reference evidence="2 3" key="1">
    <citation type="journal article" date="2012" name="J. Bacteriol.">
        <title>Genome Sequence of Nitratireductor indicus Type Strain C115.</title>
        <authorList>
            <person name="Lai Q."/>
            <person name="Li G."/>
            <person name="Yu Z."/>
            <person name="Shao Z."/>
        </authorList>
    </citation>
    <scope>NUCLEOTIDE SEQUENCE [LARGE SCALE GENOMIC DNA]</scope>
    <source>
        <strain evidence="2 3">C115</strain>
    </source>
</reference>
<dbReference type="eggNOG" id="ENOG502ZPT6">
    <property type="taxonomic scope" value="Bacteria"/>
</dbReference>
<name>K2MXC6_9HYPH</name>
<keyword evidence="3" id="KW-1185">Reference proteome</keyword>